<feature type="transmembrane region" description="Helical" evidence="1">
    <location>
        <begin position="20"/>
        <end position="36"/>
    </location>
</feature>
<dbReference type="RefSeq" id="WP_058453596.1">
    <property type="nucleotide sequence ID" value="NZ_CAAAIB010000001.1"/>
</dbReference>
<dbReference type="STRING" id="466.Lmac_2918"/>
<keyword evidence="1" id="KW-0812">Transmembrane</keyword>
<accession>A0A0W0VVQ7</accession>
<reference evidence="2 3" key="1">
    <citation type="submission" date="2015-11" db="EMBL/GenBank/DDBJ databases">
        <title>Genomic analysis of 38 Legionella species identifies large and diverse effector repertoires.</title>
        <authorList>
            <person name="Burstein D."/>
            <person name="Amaro F."/>
            <person name="Zusman T."/>
            <person name="Lifshitz Z."/>
            <person name="Cohen O."/>
            <person name="Gilbert J.A."/>
            <person name="Pupko T."/>
            <person name="Shuman H.A."/>
            <person name="Segal G."/>
        </authorList>
    </citation>
    <scope>NUCLEOTIDE SEQUENCE [LARGE SCALE GENOMIC DNA]</scope>
    <source>
        <strain evidence="2 3">PX-1-G2-E2</strain>
    </source>
</reference>
<dbReference type="Proteomes" id="UP000054908">
    <property type="component" value="Unassembled WGS sequence"/>
</dbReference>
<proteinExistence type="predicted"/>
<name>A0A0W0VVQ7_9GAMM</name>
<dbReference type="PROSITE" id="PS51257">
    <property type="entry name" value="PROKAR_LIPOPROTEIN"/>
    <property type="match status" value="1"/>
</dbReference>
<evidence type="ECO:0000313" key="3">
    <source>
        <dbReference type="Proteomes" id="UP000054908"/>
    </source>
</evidence>
<gene>
    <name evidence="2" type="ORF">Lmac_2918</name>
</gene>
<keyword evidence="1" id="KW-0472">Membrane</keyword>
<dbReference type="EMBL" id="LNYL01000051">
    <property type="protein sequence ID" value="KTD24045.1"/>
    <property type="molecule type" value="Genomic_DNA"/>
</dbReference>
<dbReference type="InterPro" id="IPR016792">
    <property type="entry name" value="UCP021573"/>
</dbReference>
<organism evidence="2 3">
    <name type="scientific">Legionella maceachernii</name>
    <dbReference type="NCBI Taxonomy" id="466"/>
    <lineage>
        <taxon>Bacteria</taxon>
        <taxon>Pseudomonadati</taxon>
        <taxon>Pseudomonadota</taxon>
        <taxon>Gammaproteobacteria</taxon>
        <taxon>Legionellales</taxon>
        <taxon>Legionellaceae</taxon>
        <taxon>Legionella</taxon>
    </lineage>
</organism>
<keyword evidence="1" id="KW-1133">Transmembrane helix</keyword>
<evidence type="ECO:0000313" key="2">
    <source>
        <dbReference type="EMBL" id="KTD24045.1"/>
    </source>
</evidence>
<protein>
    <submittedName>
        <fullName evidence="2">Uncharacterized protein</fullName>
    </submittedName>
</protein>
<sequence>MRAKGIFLHDPGHLNGSQCIFFALLFLTISCFSYAAQSMGMRGGRYCEIIIGKKLTTYLVYNTWGLNDCPENQWKTLSVSQLKKETGSSFIHLNGPRYWVFDGFKNTHLINPDVKTFNGITMREAGVLYISLSDLFSFEHPYQKHKVQRQTTWIYQAGKPVYELIDSQSNVFVMQSYSAQKMTQNENSLSQLGAKLNLPKGWKFKTGILKKEETIQAINQLAIVVQDDFLNTYQQSTHDFVQ</sequence>
<dbReference type="PATRIC" id="fig|466.6.peg.3128"/>
<dbReference type="AlphaFoldDB" id="A0A0W0VVQ7"/>
<dbReference type="PIRSF" id="PIRSF021573">
    <property type="entry name" value="UCP021573"/>
    <property type="match status" value="1"/>
</dbReference>
<evidence type="ECO:0000256" key="1">
    <source>
        <dbReference type="SAM" id="Phobius"/>
    </source>
</evidence>
<keyword evidence="3" id="KW-1185">Reference proteome</keyword>
<comment type="caution">
    <text evidence="2">The sequence shown here is derived from an EMBL/GenBank/DDBJ whole genome shotgun (WGS) entry which is preliminary data.</text>
</comment>